<dbReference type="InterPro" id="IPR031848">
    <property type="entry name" value="PrlF_antitoxin"/>
</dbReference>
<dbReference type="GO" id="GO:0097351">
    <property type="term" value="F:toxin sequestering activity"/>
    <property type="evidence" value="ECO:0007669"/>
    <property type="project" value="InterPro"/>
</dbReference>
<feature type="domain" description="SpoVT-AbrB" evidence="2">
    <location>
        <begin position="4"/>
        <end position="49"/>
    </location>
</feature>
<dbReference type="SUPFAM" id="SSF89447">
    <property type="entry name" value="AbrB/MazE/MraZ-like"/>
    <property type="match status" value="1"/>
</dbReference>
<sequence length="106" mass="12150">MADLQFGRVSSKGQFTLPKRFRSALGIRTGTNVACEMHKGELRIRVAEPRDRNDDPVLDEFLKLIDKDIAKNAALFHMPKYLEARMREAAKQDVDLEDEIEGDIEF</sequence>
<dbReference type="GO" id="GO:0003700">
    <property type="term" value="F:DNA-binding transcription factor activity"/>
    <property type="evidence" value="ECO:0007669"/>
    <property type="project" value="InterPro"/>
</dbReference>
<dbReference type="GO" id="GO:0003677">
    <property type="term" value="F:DNA binding"/>
    <property type="evidence" value="ECO:0007669"/>
    <property type="project" value="UniProtKB-UniRule"/>
</dbReference>
<evidence type="ECO:0000313" key="3">
    <source>
        <dbReference type="EMBL" id="ARE84385.1"/>
    </source>
</evidence>
<dbReference type="EMBL" id="CP020474">
    <property type="protein sequence ID" value="ARE84385.1"/>
    <property type="molecule type" value="Genomic_DNA"/>
</dbReference>
<reference evidence="3 4" key="1">
    <citation type="submission" date="2017-03" db="EMBL/GenBank/DDBJ databases">
        <title>Genome Sequence of Roseovarius mucosus strain SMR3 Isolated from a culture of the Diatom Skeletonema marinoi.</title>
        <authorList>
            <person name="Topel M."/>
            <person name="Pinder M."/>
            <person name="Johansson O.N."/>
            <person name="Kourtchenko O."/>
            <person name="Godhe A."/>
            <person name="Clarke A.K."/>
        </authorList>
    </citation>
    <scope>NUCLEOTIDE SEQUENCE [LARGE SCALE GENOMIC DNA]</scope>
    <source>
        <strain evidence="3 4">SMR3</strain>
    </source>
</reference>
<dbReference type="PROSITE" id="PS51740">
    <property type="entry name" value="SPOVT_ABRB"/>
    <property type="match status" value="1"/>
</dbReference>
<dbReference type="SMART" id="SM00966">
    <property type="entry name" value="SpoVT_AbrB"/>
    <property type="match status" value="1"/>
</dbReference>
<gene>
    <name evidence="3" type="ORF">ROSMUCSMR3_02918</name>
</gene>
<dbReference type="OrthoDB" id="9809003at2"/>
<dbReference type="AlphaFoldDB" id="A0A1V0RRW7"/>
<keyword evidence="1" id="KW-0238">DNA-binding</keyword>
<dbReference type="Proteomes" id="UP000192273">
    <property type="component" value="Chromosome"/>
</dbReference>
<organism evidence="3 4">
    <name type="scientific">Roseovarius mucosus</name>
    <dbReference type="NCBI Taxonomy" id="215743"/>
    <lineage>
        <taxon>Bacteria</taxon>
        <taxon>Pseudomonadati</taxon>
        <taxon>Pseudomonadota</taxon>
        <taxon>Alphaproteobacteria</taxon>
        <taxon>Rhodobacterales</taxon>
        <taxon>Roseobacteraceae</taxon>
        <taxon>Roseovarius</taxon>
    </lineage>
</organism>
<dbReference type="RefSeq" id="WP_081507758.1">
    <property type="nucleotide sequence ID" value="NZ_CP020474.1"/>
</dbReference>
<evidence type="ECO:0000313" key="4">
    <source>
        <dbReference type="Proteomes" id="UP000192273"/>
    </source>
</evidence>
<protein>
    <submittedName>
        <fullName evidence="3">Putative regulator PrlF</fullName>
    </submittedName>
</protein>
<dbReference type="Gene3D" id="2.10.260.10">
    <property type="match status" value="1"/>
</dbReference>
<dbReference type="Pfam" id="PF15937">
    <property type="entry name" value="PrlF_antitoxin"/>
    <property type="match status" value="1"/>
</dbReference>
<dbReference type="InterPro" id="IPR037914">
    <property type="entry name" value="SpoVT-AbrB_sf"/>
</dbReference>
<name>A0A1V0RRW7_9RHOB</name>
<dbReference type="InterPro" id="IPR007159">
    <property type="entry name" value="SpoVT-AbrB_dom"/>
</dbReference>
<keyword evidence="4" id="KW-1185">Reference proteome</keyword>
<accession>A0A1V0RRW7</accession>
<evidence type="ECO:0000256" key="1">
    <source>
        <dbReference type="PROSITE-ProRule" id="PRU01076"/>
    </source>
</evidence>
<dbReference type="KEGG" id="rmm:ROSMUCSMR3_02918"/>
<proteinExistence type="predicted"/>
<evidence type="ECO:0000259" key="2">
    <source>
        <dbReference type="PROSITE" id="PS51740"/>
    </source>
</evidence>
<dbReference type="GO" id="GO:0001558">
    <property type="term" value="P:regulation of cell growth"/>
    <property type="evidence" value="ECO:0007669"/>
    <property type="project" value="InterPro"/>
</dbReference>